<dbReference type="EMBL" id="LS992241">
    <property type="protein sequence ID" value="SYX87280.1"/>
    <property type="molecule type" value="Genomic_DNA"/>
</dbReference>
<evidence type="ECO:0000259" key="2">
    <source>
        <dbReference type="Pfam" id="PF08327"/>
    </source>
</evidence>
<protein>
    <submittedName>
        <fullName evidence="3">Activator of Hsp90 ATPase 1 family protein</fullName>
    </submittedName>
</protein>
<dbReference type="InterPro" id="IPR013538">
    <property type="entry name" value="ASHA1/2-like_C"/>
</dbReference>
<dbReference type="RefSeq" id="WP_138188922.1">
    <property type="nucleotide sequence ID" value="NZ_LS992241.1"/>
</dbReference>
<evidence type="ECO:0000313" key="3">
    <source>
        <dbReference type="EMBL" id="SYX87280.1"/>
    </source>
</evidence>
<dbReference type="CDD" id="cd08893">
    <property type="entry name" value="SRPBCC_CalC_Aha1-like_GntR-HTH"/>
    <property type="match status" value="1"/>
</dbReference>
<dbReference type="Pfam" id="PF08327">
    <property type="entry name" value="AHSA1"/>
    <property type="match status" value="1"/>
</dbReference>
<reference evidence="4" key="1">
    <citation type="submission" date="2018-08" db="EMBL/GenBank/DDBJ databases">
        <authorList>
            <person name="Chevrot R."/>
        </authorList>
    </citation>
    <scope>NUCLEOTIDE SEQUENCE [LARGE SCALE GENOMIC DNA]</scope>
</reference>
<dbReference type="AlphaFoldDB" id="A0A383RJX4"/>
<gene>
    <name evidence="3" type="ORF">PBLR_15710</name>
</gene>
<dbReference type="SUPFAM" id="SSF55961">
    <property type="entry name" value="Bet v1-like"/>
    <property type="match status" value="1"/>
</dbReference>
<name>A0A383RJX4_PAEAL</name>
<evidence type="ECO:0000313" key="4">
    <source>
        <dbReference type="Proteomes" id="UP000304148"/>
    </source>
</evidence>
<organism evidence="3 4">
    <name type="scientific">Paenibacillus alvei</name>
    <name type="common">Bacillus alvei</name>
    <dbReference type="NCBI Taxonomy" id="44250"/>
    <lineage>
        <taxon>Bacteria</taxon>
        <taxon>Bacillati</taxon>
        <taxon>Bacillota</taxon>
        <taxon>Bacilli</taxon>
        <taxon>Bacillales</taxon>
        <taxon>Paenibacillaceae</taxon>
        <taxon>Paenibacillus</taxon>
    </lineage>
</organism>
<accession>A0A383RJX4</accession>
<dbReference type="InterPro" id="IPR023393">
    <property type="entry name" value="START-like_dom_sf"/>
</dbReference>
<feature type="domain" description="Activator of Hsp90 ATPase homologue 1/2-like C-terminal" evidence="2">
    <location>
        <begin position="12"/>
        <end position="140"/>
    </location>
</feature>
<proteinExistence type="inferred from homology"/>
<comment type="similarity">
    <text evidence="1">Belongs to the AHA1 family.</text>
</comment>
<dbReference type="Proteomes" id="UP000304148">
    <property type="component" value="Chromosome"/>
</dbReference>
<evidence type="ECO:0000256" key="1">
    <source>
        <dbReference type="ARBA" id="ARBA00006817"/>
    </source>
</evidence>
<dbReference type="Gene3D" id="3.30.530.20">
    <property type="match status" value="1"/>
</dbReference>
<sequence>MEALKYEFYIGASPEIVWNSIASPEGTRKIFFGCVLKSTFEIGAPYEYVGPGNEGDETVHVYGHILAYEPNKVLSYTEHPGPSYRENHAELETRITFTIDEVGGCTRLILVNDNWTEGHPSYESTKGHWWMILSNIKTLAETGKTLDFGW</sequence>